<evidence type="ECO:0000313" key="1">
    <source>
        <dbReference type="EMBL" id="HGB36194.1"/>
    </source>
</evidence>
<dbReference type="AlphaFoldDB" id="A0A7V3NVE7"/>
<accession>A0A7V3NVE7</accession>
<reference evidence="1" key="1">
    <citation type="journal article" date="2020" name="mSystems">
        <title>Genome- and Community-Level Interaction Insights into Carbon Utilization and Element Cycling Functions of Hydrothermarchaeota in Hydrothermal Sediment.</title>
        <authorList>
            <person name="Zhou Z."/>
            <person name="Liu Y."/>
            <person name="Xu W."/>
            <person name="Pan J."/>
            <person name="Luo Z.H."/>
            <person name="Li M."/>
        </authorList>
    </citation>
    <scope>NUCLEOTIDE SEQUENCE [LARGE SCALE GENOMIC DNA]</scope>
    <source>
        <strain evidence="1">SpSt-754</strain>
    </source>
</reference>
<organism evidence="1">
    <name type="scientific">candidate division WOR-3 bacterium</name>
    <dbReference type="NCBI Taxonomy" id="2052148"/>
    <lineage>
        <taxon>Bacteria</taxon>
        <taxon>Bacteria division WOR-3</taxon>
    </lineage>
</organism>
<evidence type="ECO:0008006" key="2">
    <source>
        <dbReference type="Google" id="ProtNLM"/>
    </source>
</evidence>
<dbReference type="EMBL" id="DTGD01000174">
    <property type="protein sequence ID" value="HGB36194.1"/>
    <property type="molecule type" value="Genomic_DNA"/>
</dbReference>
<comment type="caution">
    <text evidence="1">The sequence shown here is derived from an EMBL/GenBank/DDBJ whole genome shotgun (WGS) entry which is preliminary data.</text>
</comment>
<name>A0A7V3NVE7_UNCW3</name>
<gene>
    <name evidence="1" type="ORF">ENV38_04745</name>
</gene>
<dbReference type="PROSITE" id="PS51257">
    <property type="entry name" value="PROKAR_LIPOPROTEIN"/>
    <property type="match status" value="1"/>
</dbReference>
<proteinExistence type="predicted"/>
<sequence length="203" mass="23918">MKTLKNLIPFLVTIFASCGAIKLTYDYKSRSLTWPRSYNLRIYVGEFKETSDSVFGEMELIGTEHNLKNVFVIEPRDFLRRAFIKEIQNSNLFPLARNEEEADIVLQGTLDKFYVNFKIHKIPQQPNGLEYKFNTEGWIKATMYVYQKGQLIYKINAKSEIKDKGEMFLFGHWEDVVRDELDRMLQPMIFAVMDSVETFVSRR</sequence>
<protein>
    <recommendedName>
        <fullName evidence="2">Lipoprotein</fullName>
    </recommendedName>
</protein>